<proteinExistence type="predicted"/>
<sequence length="90" mass="10331">MKKQDQSVKTARKTPTTHSKTYLQVSSFPSKNPKARFNSIYRHTTGDPSISTTLQKWQPQLLPPLGESRVFIYCKFHGHEKKTTVAIRTL</sequence>
<dbReference type="AlphaFoldDB" id="A0A8X6YSH3"/>
<evidence type="ECO:0000256" key="1">
    <source>
        <dbReference type="SAM" id="MobiDB-lite"/>
    </source>
</evidence>
<name>A0A8X6YSH3_9ARAC</name>
<evidence type="ECO:0000313" key="2">
    <source>
        <dbReference type="EMBL" id="GFY78415.1"/>
    </source>
</evidence>
<gene>
    <name evidence="2" type="ORF">TNIN_428841</name>
</gene>
<comment type="caution">
    <text evidence="2">The sequence shown here is derived from an EMBL/GenBank/DDBJ whole genome shotgun (WGS) entry which is preliminary data.</text>
</comment>
<protein>
    <submittedName>
        <fullName evidence="2">Uncharacterized protein</fullName>
    </submittedName>
</protein>
<feature type="region of interest" description="Disordered" evidence="1">
    <location>
        <begin position="1"/>
        <end position="30"/>
    </location>
</feature>
<dbReference type="EMBL" id="BMAV01022984">
    <property type="protein sequence ID" value="GFY78415.1"/>
    <property type="molecule type" value="Genomic_DNA"/>
</dbReference>
<feature type="compositionally biased region" description="Polar residues" evidence="1">
    <location>
        <begin position="7"/>
        <end position="30"/>
    </location>
</feature>
<evidence type="ECO:0000313" key="3">
    <source>
        <dbReference type="Proteomes" id="UP000886998"/>
    </source>
</evidence>
<keyword evidence="3" id="KW-1185">Reference proteome</keyword>
<accession>A0A8X6YSH3</accession>
<organism evidence="2 3">
    <name type="scientific">Trichonephila inaurata madagascariensis</name>
    <dbReference type="NCBI Taxonomy" id="2747483"/>
    <lineage>
        <taxon>Eukaryota</taxon>
        <taxon>Metazoa</taxon>
        <taxon>Ecdysozoa</taxon>
        <taxon>Arthropoda</taxon>
        <taxon>Chelicerata</taxon>
        <taxon>Arachnida</taxon>
        <taxon>Araneae</taxon>
        <taxon>Araneomorphae</taxon>
        <taxon>Entelegynae</taxon>
        <taxon>Araneoidea</taxon>
        <taxon>Nephilidae</taxon>
        <taxon>Trichonephila</taxon>
        <taxon>Trichonephila inaurata</taxon>
    </lineage>
</organism>
<dbReference type="Proteomes" id="UP000886998">
    <property type="component" value="Unassembled WGS sequence"/>
</dbReference>
<reference evidence="2" key="1">
    <citation type="submission" date="2020-08" db="EMBL/GenBank/DDBJ databases">
        <title>Multicomponent nature underlies the extraordinary mechanical properties of spider dragline silk.</title>
        <authorList>
            <person name="Kono N."/>
            <person name="Nakamura H."/>
            <person name="Mori M."/>
            <person name="Yoshida Y."/>
            <person name="Ohtoshi R."/>
            <person name="Malay A.D."/>
            <person name="Moran D.A.P."/>
            <person name="Tomita M."/>
            <person name="Numata K."/>
            <person name="Arakawa K."/>
        </authorList>
    </citation>
    <scope>NUCLEOTIDE SEQUENCE</scope>
</reference>